<dbReference type="EMBL" id="JAAMRF010000002">
    <property type="protein sequence ID" value="MBA1272696.1"/>
    <property type="molecule type" value="Genomic_DNA"/>
</dbReference>
<name>A0ABR5YXS5_9GAMM</name>
<accession>A0ABR5YXS5</accession>
<evidence type="ECO:0000313" key="2">
    <source>
        <dbReference type="Proteomes" id="UP000786387"/>
    </source>
</evidence>
<proteinExistence type="predicted"/>
<organism evidence="1 2">
    <name type="scientific">Stutzerimonas azotifigens</name>
    <dbReference type="NCBI Taxonomy" id="291995"/>
    <lineage>
        <taxon>Bacteria</taxon>
        <taxon>Pseudomonadati</taxon>
        <taxon>Pseudomonadota</taxon>
        <taxon>Gammaproteobacteria</taxon>
        <taxon>Pseudomonadales</taxon>
        <taxon>Pseudomonadaceae</taxon>
        <taxon>Stutzerimonas</taxon>
    </lineage>
</organism>
<protein>
    <submittedName>
        <fullName evidence="1">Uncharacterized protein</fullName>
    </submittedName>
</protein>
<dbReference type="RefSeq" id="WP_181069645.1">
    <property type="nucleotide sequence ID" value="NZ_JAAMRF010000002.1"/>
</dbReference>
<gene>
    <name evidence="1" type="ORF">G7026_04970</name>
</gene>
<reference evidence="1 2" key="1">
    <citation type="submission" date="2020-02" db="EMBL/GenBank/DDBJ databases">
        <title>Synteny-based analysis reveals conserved mechanism for high triclosan tolerance in Pseudomonas, as well as instances of horizontal transfer.</title>
        <authorList>
            <person name="Mcfarland A.G."/>
            <person name="Bertucci H.K."/>
            <person name="Litmann E."/>
            <person name="Shen J."/>
            <person name="Huttenhower C."/>
            <person name="Hartmann E.M."/>
        </authorList>
    </citation>
    <scope>NUCLEOTIDE SEQUENCE [LARGE SCALE GENOMIC DNA]</scope>
    <source>
        <strain evidence="1 2">115A1</strain>
    </source>
</reference>
<keyword evidence="2" id="KW-1185">Reference proteome</keyword>
<dbReference type="Proteomes" id="UP000786387">
    <property type="component" value="Unassembled WGS sequence"/>
</dbReference>
<comment type="caution">
    <text evidence="1">The sequence shown here is derived from an EMBL/GenBank/DDBJ whole genome shotgun (WGS) entry which is preliminary data.</text>
</comment>
<evidence type="ECO:0000313" key="1">
    <source>
        <dbReference type="EMBL" id="MBA1272696.1"/>
    </source>
</evidence>
<sequence>MIKLRLVGNWLFTNEGFAIGEGKAVATVFKALGLSLVHAGSQTCAASIS</sequence>